<evidence type="ECO:0000256" key="1">
    <source>
        <dbReference type="ARBA" id="ARBA00000707"/>
    </source>
</evidence>
<evidence type="ECO:0000256" key="5">
    <source>
        <dbReference type="ARBA" id="ARBA00022807"/>
    </source>
</evidence>
<dbReference type="EMBL" id="JANBUY010000105">
    <property type="protein sequence ID" value="KAJ2863950.1"/>
    <property type="molecule type" value="Genomic_DNA"/>
</dbReference>
<evidence type="ECO:0000313" key="9">
    <source>
        <dbReference type="EMBL" id="KAJ2863950.1"/>
    </source>
</evidence>
<evidence type="ECO:0000256" key="4">
    <source>
        <dbReference type="ARBA" id="ARBA00022801"/>
    </source>
</evidence>
<dbReference type="GO" id="GO:0036503">
    <property type="term" value="P:ERAD pathway"/>
    <property type="evidence" value="ECO:0007669"/>
    <property type="project" value="TreeGrafter"/>
</dbReference>
<sequence length="355" mass="38955">MQLYLKAEGRDGNDSEFGGQASTFGEFRRHLAQVASFPLATMRIKVGDPPEFIDFPDSTPLADTPISTGCAVYAVGRRDTSEPEVTSEAAATTTTTERMPHTCQNCTSTTAQTSRQEPYSESKNPQTSRSYNVEGSVGMDDKDTPALVMFRDGYLVRRTVPSDNSCLFRSLCSVLGQVGLTSERLREMVCQGILENPELYNEAVLEKPIAEYCHWISQSSSWGGGIEMAILSETFSVEICSIDISSLRIDRFGEEKYTRRVILLYSGIHYDYVAFASSANAPRDFDQTEFGVVLGVDDAVLAAAVELAAALRSRQNYFAASSARIKCNECSQVVHGESEAQFHATTTGHTSFIQV</sequence>
<dbReference type="AlphaFoldDB" id="A0A9W8II58"/>
<dbReference type="Gene3D" id="3.90.70.80">
    <property type="match status" value="1"/>
</dbReference>
<evidence type="ECO:0000256" key="6">
    <source>
        <dbReference type="RuleBase" id="RU367104"/>
    </source>
</evidence>
<evidence type="ECO:0000313" key="10">
    <source>
        <dbReference type="Proteomes" id="UP001140074"/>
    </source>
</evidence>
<keyword evidence="10" id="KW-1185">Reference proteome</keyword>
<comment type="caution">
    <text evidence="9">The sequence shown here is derived from an EMBL/GenBank/DDBJ whole genome shotgun (WGS) entry which is preliminary data.</text>
</comment>
<evidence type="ECO:0000256" key="7">
    <source>
        <dbReference type="SAM" id="MobiDB-lite"/>
    </source>
</evidence>
<keyword evidence="2 9" id="KW-0645">Protease</keyword>
<dbReference type="InterPro" id="IPR003323">
    <property type="entry name" value="OTU_dom"/>
</dbReference>
<evidence type="ECO:0000259" key="8">
    <source>
        <dbReference type="PROSITE" id="PS50802"/>
    </source>
</evidence>
<gene>
    <name evidence="9" type="primary">OTU1</name>
    <name evidence="9" type="ORF">GGH94_003263</name>
</gene>
<comment type="catalytic activity">
    <reaction evidence="1 6">
        <text>Thiol-dependent hydrolysis of ester, thioester, amide, peptide and isopeptide bonds formed by the C-terminal Gly of ubiquitin (a 76-residue protein attached to proteins as an intracellular targeting signal).</text>
        <dbReference type="EC" id="3.4.19.12"/>
    </reaction>
</comment>
<dbReference type="CDD" id="cd22745">
    <property type="entry name" value="OTU_OTU1"/>
    <property type="match status" value="1"/>
</dbReference>
<dbReference type="PROSITE" id="PS50802">
    <property type="entry name" value="OTU"/>
    <property type="match status" value="1"/>
</dbReference>
<feature type="domain" description="OTU" evidence="8">
    <location>
        <begin position="155"/>
        <end position="276"/>
    </location>
</feature>
<name>A0A9W8II58_9FUNG</name>
<keyword evidence="5 6" id="KW-0788">Thiol protease</keyword>
<reference evidence="9" key="1">
    <citation type="submission" date="2022-07" db="EMBL/GenBank/DDBJ databases">
        <title>Phylogenomic reconstructions and comparative analyses of Kickxellomycotina fungi.</title>
        <authorList>
            <person name="Reynolds N.K."/>
            <person name="Stajich J.E."/>
            <person name="Barry K."/>
            <person name="Grigoriev I.V."/>
            <person name="Crous P."/>
            <person name="Smith M.E."/>
        </authorList>
    </citation>
    <scope>NUCLEOTIDE SEQUENCE</scope>
    <source>
        <strain evidence="9">RSA 476</strain>
    </source>
</reference>
<keyword evidence="4 6" id="KW-0378">Hydrolase</keyword>
<organism evidence="9 10">
    <name type="scientific">Coemansia aciculifera</name>
    <dbReference type="NCBI Taxonomy" id="417176"/>
    <lineage>
        <taxon>Eukaryota</taxon>
        <taxon>Fungi</taxon>
        <taxon>Fungi incertae sedis</taxon>
        <taxon>Zoopagomycota</taxon>
        <taxon>Kickxellomycotina</taxon>
        <taxon>Kickxellomycetes</taxon>
        <taxon>Kickxellales</taxon>
        <taxon>Kickxellaceae</taxon>
        <taxon>Coemansia</taxon>
    </lineage>
</organism>
<feature type="region of interest" description="Disordered" evidence="7">
    <location>
        <begin position="78"/>
        <end position="138"/>
    </location>
</feature>
<proteinExistence type="predicted"/>
<dbReference type="InterPro" id="IPR038765">
    <property type="entry name" value="Papain-like_cys_pep_sf"/>
</dbReference>
<comment type="function">
    <text evidence="6">Hydrolase that can remove conjugated ubiquitin from proteins and may therefore play an important regulatory role at the level of protein turnover by preventing degradation.</text>
</comment>
<dbReference type="InterPro" id="IPR057766">
    <property type="entry name" value="Znf-C2H2_OTU1-like_C"/>
</dbReference>
<dbReference type="EC" id="3.4.19.12" evidence="6"/>
<dbReference type="GO" id="GO:0005634">
    <property type="term" value="C:nucleus"/>
    <property type="evidence" value="ECO:0007669"/>
    <property type="project" value="TreeGrafter"/>
</dbReference>
<dbReference type="Pfam" id="PF02338">
    <property type="entry name" value="OTU"/>
    <property type="match status" value="1"/>
</dbReference>
<feature type="compositionally biased region" description="Polar residues" evidence="7">
    <location>
        <begin position="102"/>
        <end position="133"/>
    </location>
</feature>
<protein>
    <recommendedName>
        <fullName evidence="6">Ubiquitin thioesterase OTU</fullName>
        <ecNumber evidence="6">3.4.19.12</ecNumber>
    </recommendedName>
</protein>
<dbReference type="GO" id="GO:0004843">
    <property type="term" value="F:cysteine-type deubiquitinase activity"/>
    <property type="evidence" value="ECO:0007669"/>
    <property type="project" value="UniProtKB-UniRule"/>
</dbReference>
<keyword evidence="6" id="KW-0963">Cytoplasm</keyword>
<comment type="subcellular location">
    <subcellularLocation>
        <location evidence="6">Cytoplasm</location>
    </subcellularLocation>
</comment>
<evidence type="ECO:0000256" key="3">
    <source>
        <dbReference type="ARBA" id="ARBA00022786"/>
    </source>
</evidence>
<dbReference type="GO" id="GO:0030968">
    <property type="term" value="P:endoplasmic reticulum unfolded protein response"/>
    <property type="evidence" value="ECO:0007669"/>
    <property type="project" value="TreeGrafter"/>
</dbReference>
<dbReference type="GO" id="GO:0016579">
    <property type="term" value="P:protein deubiquitination"/>
    <property type="evidence" value="ECO:0007669"/>
    <property type="project" value="TreeGrafter"/>
</dbReference>
<dbReference type="PANTHER" id="PTHR13312">
    <property type="entry name" value="HIV-INDUCED PROTEIN-7-LIKE PROTEASE"/>
    <property type="match status" value="1"/>
</dbReference>
<dbReference type="Proteomes" id="UP001140074">
    <property type="component" value="Unassembled WGS sequence"/>
</dbReference>
<accession>A0A9W8II58</accession>
<dbReference type="Pfam" id="PF24560">
    <property type="entry name" value="zf-C2H2_OTU1_C"/>
    <property type="match status" value="1"/>
</dbReference>
<dbReference type="GO" id="GO:0005829">
    <property type="term" value="C:cytosol"/>
    <property type="evidence" value="ECO:0007669"/>
    <property type="project" value="TreeGrafter"/>
</dbReference>
<dbReference type="SUPFAM" id="SSF54001">
    <property type="entry name" value="Cysteine proteinases"/>
    <property type="match status" value="1"/>
</dbReference>
<feature type="compositionally biased region" description="Low complexity" evidence="7">
    <location>
        <begin position="83"/>
        <end position="97"/>
    </location>
</feature>
<evidence type="ECO:0000256" key="2">
    <source>
        <dbReference type="ARBA" id="ARBA00022670"/>
    </source>
</evidence>
<keyword evidence="3 6" id="KW-0833">Ubl conjugation pathway</keyword>
<dbReference type="PANTHER" id="PTHR13312:SF0">
    <property type="entry name" value="UBIQUITIN THIOESTERASE OTU1"/>
    <property type="match status" value="1"/>
</dbReference>